<feature type="domain" description="GST N-terminal" evidence="6">
    <location>
        <begin position="2"/>
        <end position="84"/>
    </location>
</feature>
<evidence type="ECO:0000256" key="3">
    <source>
        <dbReference type="ARBA" id="ARBA00012452"/>
    </source>
</evidence>
<reference evidence="8 9" key="1">
    <citation type="submission" date="2021-06" db="EMBL/GenBank/DDBJ databases">
        <title>Caerostris extrusa draft genome.</title>
        <authorList>
            <person name="Kono N."/>
            <person name="Arakawa K."/>
        </authorList>
    </citation>
    <scope>NUCLEOTIDE SEQUENCE [LARGE SCALE GENOMIC DNA]</scope>
</reference>
<dbReference type="Pfam" id="PF02798">
    <property type="entry name" value="GST_N"/>
    <property type="match status" value="1"/>
</dbReference>
<evidence type="ECO:0000313" key="9">
    <source>
        <dbReference type="Proteomes" id="UP001054945"/>
    </source>
</evidence>
<dbReference type="PANTHER" id="PTHR11571:SF222">
    <property type="entry name" value="GLUTATHIONE TRANSFERASE"/>
    <property type="match status" value="1"/>
</dbReference>
<dbReference type="Pfam" id="PF14497">
    <property type="entry name" value="GST_C_3"/>
    <property type="match status" value="1"/>
</dbReference>
<dbReference type="SUPFAM" id="SSF47616">
    <property type="entry name" value="GST C-terminal domain-like"/>
    <property type="match status" value="1"/>
</dbReference>
<dbReference type="InterPro" id="IPR036282">
    <property type="entry name" value="Glutathione-S-Trfase_C_sf"/>
</dbReference>
<dbReference type="InterPro" id="IPR036249">
    <property type="entry name" value="Thioredoxin-like_sf"/>
</dbReference>
<evidence type="ECO:0000259" key="7">
    <source>
        <dbReference type="PROSITE" id="PS50405"/>
    </source>
</evidence>
<protein>
    <recommendedName>
        <fullName evidence="3">glutathione transferase</fullName>
        <ecNumber evidence="3">2.5.1.18</ecNumber>
    </recommendedName>
</protein>
<feature type="domain" description="GST C-terminal" evidence="7">
    <location>
        <begin position="86"/>
        <end position="204"/>
    </location>
</feature>
<comment type="function">
    <text evidence="1">Conjugation of reduced glutathione to a wide number of exogenous and endogenous hydrophobic electrophiles.</text>
</comment>
<dbReference type="InterPro" id="IPR010987">
    <property type="entry name" value="Glutathione-S-Trfase_C-like"/>
</dbReference>
<dbReference type="FunFam" id="1.20.1050.10:FF:000003">
    <property type="entry name" value="Glutathione S-transferase 2"/>
    <property type="match status" value="1"/>
</dbReference>
<keyword evidence="4" id="KW-0808">Transferase</keyword>
<evidence type="ECO:0000256" key="1">
    <source>
        <dbReference type="ARBA" id="ARBA00003701"/>
    </source>
</evidence>
<evidence type="ECO:0000259" key="6">
    <source>
        <dbReference type="PROSITE" id="PS50404"/>
    </source>
</evidence>
<dbReference type="PANTHER" id="PTHR11571">
    <property type="entry name" value="GLUTATHIONE S-TRANSFERASE"/>
    <property type="match status" value="1"/>
</dbReference>
<dbReference type="EMBL" id="BPLR01003356">
    <property type="protein sequence ID" value="GIX83676.1"/>
    <property type="molecule type" value="Genomic_DNA"/>
</dbReference>
<dbReference type="GO" id="GO:0006749">
    <property type="term" value="P:glutathione metabolic process"/>
    <property type="evidence" value="ECO:0007669"/>
    <property type="project" value="TreeGrafter"/>
</dbReference>
<dbReference type="SFLD" id="SFLDS00019">
    <property type="entry name" value="Glutathione_Transferase_(cytos"/>
    <property type="match status" value="1"/>
</dbReference>
<proteinExistence type="inferred from homology"/>
<gene>
    <name evidence="8" type="ORF">CEXT_398091</name>
</gene>
<evidence type="ECO:0000256" key="5">
    <source>
        <dbReference type="ARBA" id="ARBA00047960"/>
    </source>
</evidence>
<dbReference type="GO" id="GO:0004364">
    <property type="term" value="F:glutathione transferase activity"/>
    <property type="evidence" value="ECO:0007669"/>
    <property type="project" value="UniProtKB-EC"/>
</dbReference>
<comment type="catalytic activity">
    <reaction evidence="5">
        <text>RX + glutathione = an S-substituted glutathione + a halide anion + H(+)</text>
        <dbReference type="Rhea" id="RHEA:16437"/>
        <dbReference type="ChEBI" id="CHEBI:15378"/>
        <dbReference type="ChEBI" id="CHEBI:16042"/>
        <dbReference type="ChEBI" id="CHEBI:17792"/>
        <dbReference type="ChEBI" id="CHEBI:57925"/>
        <dbReference type="ChEBI" id="CHEBI:90779"/>
        <dbReference type="EC" id="2.5.1.18"/>
    </reaction>
</comment>
<sequence>MPKPIFGYWNVRGLAEPIRYLLHFKNVDFEDKRYSFHDRPTWENDKYSLDLDFPNLPYYIDDEVRLTQSATILRYLAEKYDFGGKTKQERLRVSLAEQQIIDLRDSLINLFYSPDFEKLKPEVVSKIPNHLKLVEKFLGDRKFLAGDTLTYVDFMACDTLDFCTYLVPKSLADFPALKAFQKRVKSLPELQSYLNSSTFVRWPIFSIRASFGGLGPEPSQE</sequence>
<comment type="similarity">
    <text evidence="2">Belongs to the GST superfamily. Mu family.</text>
</comment>
<dbReference type="InterPro" id="IPR004046">
    <property type="entry name" value="GST_C"/>
</dbReference>
<dbReference type="InterPro" id="IPR004045">
    <property type="entry name" value="Glutathione_S-Trfase_N"/>
</dbReference>
<evidence type="ECO:0000313" key="8">
    <source>
        <dbReference type="EMBL" id="GIX83676.1"/>
    </source>
</evidence>
<dbReference type="EC" id="2.5.1.18" evidence="3"/>
<comment type="caution">
    <text evidence="8">The sequence shown here is derived from an EMBL/GenBank/DDBJ whole genome shotgun (WGS) entry which is preliminary data.</text>
</comment>
<dbReference type="PROSITE" id="PS50404">
    <property type="entry name" value="GST_NTER"/>
    <property type="match status" value="1"/>
</dbReference>
<dbReference type="Gene3D" id="1.20.1050.130">
    <property type="match status" value="1"/>
</dbReference>
<dbReference type="SUPFAM" id="SSF52833">
    <property type="entry name" value="Thioredoxin-like"/>
    <property type="match status" value="1"/>
</dbReference>
<dbReference type="InterPro" id="IPR050213">
    <property type="entry name" value="GST_superfamily"/>
</dbReference>
<name>A0AAV4NI92_CAEEX</name>
<dbReference type="SFLD" id="SFLDG01205">
    <property type="entry name" value="AMPS.1"/>
    <property type="match status" value="1"/>
</dbReference>
<accession>A0AAV4NI92</accession>
<dbReference type="InterPro" id="IPR040079">
    <property type="entry name" value="Glutathione_S-Trfase"/>
</dbReference>
<dbReference type="PROSITE" id="PS50405">
    <property type="entry name" value="GST_CTER"/>
    <property type="match status" value="1"/>
</dbReference>
<organism evidence="8 9">
    <name type="scientific">Caerostris extrusa</name>
    <name type="common">Bark spider</name>
    <name type="synonym">Caerostris bankana</name>
    <dbReference type="NCBI Taxonomy" id="172846"/>
    <lineage>
        <taxon>Eukaryota</taxon>
        <taxon>Metazoa</taxon>
        <taxon>Ecdysozoa</taxon>
        <taxon>Arthropoda</taxon>
        <taxon>Chelicerata</taxon>
        <taxon>Arachnida</taxon>
        <taxon>Araneae</taxon>
        <taxon>Araneomorphae</taxon>
        <taxon>Entelegynae</taxon>
        <taxon>Araneoidea</taxon>
        <taxon>Araneidae</taxon>
        <taxon>Caerostris</taxon>
    </lineage>
</organism>
<dbReference type="SFLD" id="SFLDG00363">
    <property type="entry name" value="AMPS_(cytGST):_Alpha-__Mu-__Pi"/>
    <property type="match status" value="1"/>
</dbReference>
<keyword evidence="9" id="KW-1185">Reference proteome</keyword>
<dbReference type="Proteomes" id="UP001054945">
    <property type="component" value="Unassembled WGS sequence"/>
</dbReference>
<dbReference type="AlphaFoldDB" id="A0AAV4NI92"/>
<evidence type="ECO:0000256" key="4">
    <source>
        <dbReference type="ARBA" id="ARBA00022679"/>
    </source>
</evidence>
<evidence type="ECO:0000256" key="2">
    <source>
        <dbReference type="ARBA" id="ARBA00005861"/>
    </source>
</evidence>